<sequence length="122" mass="13841">MARLSAGFRASDRCAGEPDHQARRLQKPGDAALAARYKARKEHDKGTTRARHRRRQTSPIKHCAVRESRAGYRNISSIPNNKKIISSYHGDIAMKEPQTVRAEVLRPYDPEPRLKRAQGDVK</sequence>
<name>A0A1N7RVQ5_9BURK</name>
<evidence type="ECO:0000313" key="3">
    <source>
        <dbReference type="Proteomes" id="UP000187012"/>
    </source>
</evidence>
<organism evidence="2 3">
    <name type="scientific">Paraburkholderia ribeironis</name>
    <dbReference type="NCBI Taxonomy" id="1247936"/>
    <lineage>
        <taxon>Bacteria</taxon>
        <taxon>Pseudomonadati</taxon>
        <taxon>Pseudomonadota</taxon>
        <taxon>Betaproteobacteria</taxon>
        <taxon>Burkholderiales</taxon>
        <taxon>Burkholderiaceae</taxon>
        <taxon>Paraburkholderia</taxon>
    </lineage>
</organism>
<proteinExistence type="predicted"/>
<dbReference type="EMBL" id="CYGX02000019">
    <property type="protein sequence ID" value="SIT39190.1"/>
    <property type="molecule type" value="Genomic_DNA"/>
</dbReference>
<feature type="region of interest" description="Disordered" evidence="1">
    <location>
        <begin position="1"/>
        <end position="60"/>
    </location>
</feature>
<evidence type="ECO:0000313" key="2">
    <source>
        <dbReference type="EMBL" id="SIT39190.1"/>
    </source>
</evidence>
<protein>
    <submittedName>
        <fullName evidence="2">Uncharacterized protein</fullName>
    </submittedName>
</protein>
<feature type="region of interest" description="Disordered" evidence="1">
    <location>
        <begin position="103"/>
        <end position="122"/>
    </location>
</feature>
<evidence type="ECO:0000256" key="1">
    <source>
        <dbReference type="SAM" id="MobiDB-lite"/>
    </source>
</evidence>
<dbReference type="Proteomes" id="UP000187012">
    <property type="component" value="Unassembled WGS sequence"/>
</dbReference>
<keyword evidence="3" id="KW-1185">Reference proteome</keyword>
<reference evidence="2 3" key="1">
    <citation type="submission" date="2016-12" db="EMBL/GenBank/DDBJ databases">
        <authorList>
            <person name="Song W.-J."/>
            <person name="Kurnit D.M."/>
        </authorList>
    </citation>
    <scope>NUCLEOTIDE SEQUENCE [LARGE SCALE GENOMIC DNA]</scope>
    <source>
        <strain evidence="2 3">STM7296</strain>
    </source>
</reference>
<dbReference type="AlphaFoldDB" id="A0A1N7RVQ5"/>
<accession>A0A1N7RVQ5</accession>
<feature type="compositionally biased region" description="Basic and acidic residues" evidence="1">
    <location>
        <begin position="10"/>
        <end position="22"/>
    </location>
</feature>
<gene>
    <name evidence="2" type="ORF">BN2475_190111</name>
</gene>
<dbReference type="STRING" id="1247936.BN2475_190111"/>